<protein>
    <submittedName>
        <fullName evidence="1">Uncharacterized protein</fullName>
    </submittedName>
</protein>
<accession>A0A8S1RQ26</accession>
<gene>
    <name evidence="1" type="ORF">PSON_ATCC_30995.1.T2010018</name>
</gene>
<dbReference type="AlphaFoldDB" id="A0A8S1RQ26"/>
<keyword evidence="2" id="KW-1185">Reference proteome</keyword>
<reference evidence="1" key="1">
    <citation type="submission" date="2021-01" db="EMBL/GenBank/DDBJ databases">
        <authorList>
            <consortium name="Genoscope - CEA"/>
            <person name="William W."/>
        </authorList>
    </citation>
    <scope>NUCLEOTIDE SEQUENCE</scope>
</reference>
<proteinExistence type="predicted"/>
<evidence type="ECO:0000313" key="1">
    <source>
        <dbReference type="EMBL" id="CAD8128955.1"/>
    </source>
</evidence>
<dbReference type="EMBL" id="CAJJDN010000201">
    <property type="protein sequence ID" value="CAD8128955.1"/>
    <property type="molecule type" value="Genomic_DNA"/>
</dbReference>
<evidence type="ECO:0000313" key="2">
    <source>
        <dbReference type="Proteomes" id="UP000692954"/>
    </source>
</evidence>
<dbReference type="Proteomes" id="UP000692954">
    <property type="component" value="Unassembled WGS sequence"/>
</dbReference>
<sequence>MICKCNNFNYIWYNENDLKQKQILTLEQSNQFLENINLIVQDELMEFIKVSLGFSQTKLRKYFFQNNLKLAFISSTFPNDPNLSFKLRKIFLSFQKFFLSKNLVFYNNLVSYKNLYYQKKKKNIYCQNIQRCLTTEINLQLENSIVKDLFMSRTKLAQDNWAIDSNRSRTRLPQTMGKRRQYVVYHLSAKTEIKSPSLIQENVFSPFEKIFFLYKIQKIYFSNQKNNIQHYIIAEINFQWNNPFFDFPQQYLQ</sequence>
<name>A0A8S1RQ26_9CILI</name>
<comment type="caution">
    <text evidence="1">The sequence shown here is derived from an EMBL/GenBank/DDBJ whole genome shotgun (WGS) entry which is preliminary data.</text>
</comment>
<organism evidence="1 2">
    <name type="scientific">Paramecium sonneborni</name>
    <dbReference type="NCBI Taxonomy" id="65129"/>
    <lineage>
        <taxon>Eukaryota</taxon>
        <taxon>Sar</taxon>
        <taxon>Alveolata</taxon>
        <taxon>Ciliophora</taxon>
        <taxon>Intramacronucleata</taxon>
        <taxon>Oligohymenophorea</taxon>
        <taxon>Peniculida</taxon>
        <taxon>Parameciidae</taxon>
        <taxon>Paramecium</taxon>
    </lineage>
</organism>